<dbReference type="AlphaFoldDB" id="A0A8H5FQD0"/>
<proteinExistence type="predicted"/>
<dbReference type="Gene3D" id="3.50.50.60">
    <property type="entry name" value="FAD/NAD(P)-binding domain"/>
    <property type="match status" value="1"/>
</dbReference>
<dbReference type="SUPFAM" id="SSF51905">
    <property type="entry name" value="FAD/NAD(P)-binding domain"/>
    <property type="match status" value="1"/>
</dbReference>
<keyword evidence="4" id="KW-1185">Reference proteome</keyword>
<reference evidence="3 4" key="1">
    <citation type="journal article" date="2020" name="ISME J.">
        <title>Uncovering the hidden diversity of litter-decomposition mechanisms in mushroom-forming fungi.</title>
        <authorList>
            <person name="Floudas D."/>
            <person name="Bentzer J."/>
            <person name="Ahren D."/>
            <person name="Johansson T."/>
            <person name="Persson P."/>
            <person name="Tunlid A."/>
        </authorList>
    </citation>
    <scope>NUCLEOTIDE SEQUENCE [LARGE SCALE GENOMIC DNA]</scope>
    <source>
        <strain evidence="3 4">CBS 146.42</strain>
    </source>
</reference>
<dbReference type="InterPro" id="IPR007867">
    <property type="entry name" value="GMC_OxRtase_C"/>
</dbReference>
<comment type="caution">
    <text evidence="3">The sequence shown here is derived from an EMBL/GenBank/DDBJ whole genome shotgun (WGS) entry which is preliminary data.</text>
</comment>
<dbReference type="InterPro" id="IPR036188">
    <property type="entry name" value="FAD/NAD-bd_sf"/>
</dbReference>
<organism evidence="3 4">
    <name type="scientific">Leucocoprinus leucothites</name>
    <dbReference type="NCBI Taxonomy" id="201217"/>
    <lineage>
        <taxon>Eukaryota</taxon>
        <taxon>Fungi</taxon>
        <taxon>Dikarya</taxon>
        <taxon>Basidiomycota</taxon>
        <taxon>Agaricomycotina</taxon>
        <taxon>Agaricomycetes</taxon>
        <taxon>Agaricomycetidae</taxon>
        <taxon>Agaricales</taxon>
        <taxon>Agaricineae</taxon>
        <taxon>Agaricaceae</taxon>
        <taxon>Leucocoprinus</taxon>
    </lineage>
</organism>
<dbReference type="GO" id="GO:0016614">
    <property type="term" value="F:oxidoreductase activity, acting on CH-OH group of donors"/>
    <property type="evidence" value="ECO:0007669"/>
    <property type="project" value="InterPro"/>
</dbReference>
<protein>
    <recommendedName>
        <fullName evidence="2">Glucose-methanol-choline oxidoreductase C-terminal domain-containing protein</fullName>
    </recommendedName>
</protein>
<evidence type="ECO:0000313" key="3">
    <source>
        <dbReference type="EMBL" id="KAF5344818.1"/>
    </source>
</evidence>
<evidence type="ECO:0000313" key="4">
    <source>
        <dbReference type="Proteomes" id="UP000559027"/>
    </source>
</evidence>
<dbReference type="OrthoDB" id="269227at2759"/>
<sequence length="107" mass="11695">MGILNLLIPLPNFMIRTNGHVKFYAKGFAAFQSSVFSPTRPPADPGSAAMTLKDAGWRVVDPDLRANSTTVLRIVDGSVILLNPSGHPQFAIYRFAERASLMIAEYS</sequence>
<accession>A0A8H5FQD0</accession>
<gene>
    <name evidence="3" type="ORF">D9756_011085</name>
</gene>
<feature type="domain" description="Glucose-methanol-choline oxidoreductase C-terminal" evidence="2">
    <location>
        <begin position="46"/>
        <end position="96"/>
    </location>
</feature>
<dbReference type="Proteomes" id="UP000559027">
    <property type="component" value="Unassembled WGS sequence"/>
</dbReference>
<evidence type="ECO:0000256" key="1">
    <source>
        <dbReference type="ARBA" id="ARBA00001974"/>
    </source>
</evidence>
<dbReference type="EMBL" id="JAACJO010000056">
    <property type="protein sequence ID" value="KAF5344818.1"/>
    <property type="molecule type" value="Genomic_DNA"/>
</dbReference>
<dbReference type="Pfam" id="PF05199">
    <property type="entry name" value="GMC_oxred_C"/>
    <property type="match status" value="1"/>
</dbReference>
<evidence type="ECO:0000259" key="2">
    <source>
        <dbReference type="Pfam" id="PF05199"/>
    </source>
</evidence>
<comment type="cofactor">
    <cofactor evidence="1">
        <name>FAD</name>
        <dbReference type="ChEBI" id="CHEBI:57692"/>
    </cofactor>
</comment>
<name>A0A8H5FQD0_9AGAR</name>